<dbReference type="InterPro" id="IPR002347">
    <property type="entry name" value="SDR_fam"/>
</dbReference>
<dbReference type="InterPro" id="IPR036291">
    <property type="entry name" value="NAD(P)-bd_dom_sf"/>
</dbReference>
<dbReference type="Gene3D" id="3.40.50.720">
    <property type="entry name" value="NAD(P)-binding Rossmann-like Domain"/>
    <property type="match status" value="1"/>
</dbReference>
<dbReference type="STRING" id="56646.A0A2L2SZI1"/>
<keyword evidence="3" id="KW-1185">Reference proteome</keyword>
<evidence type="ECO:0000313" key="3">
    <source>
        <dbReference type="Proteomes" id="UP000245910"/>
    </source>
</evidence>
<dbReference type="KEGG" id="fvn:FVRRES_00066"/>
<dbReference type="Proteomes" id="UP000245910">
    <property type="component" value="Chromosome I"/>
</dbReference>
<dbReference type="GO" id="GO:0016491">
    <property type="term" value="F:oxidoreductase activity"/>
    <property type="evidence" value="ECO:0007669"/>
    <property type="project" value="UniProtKB-KW"/>
</dbReference>
<dbReference type="GeneID" id="37251710"/>
<dbReference type="RefSeq" id="XP_025587274.1">
    <property type="nucleotide sequence ID" value="XM_025735153.1"/>
</dbReference>
<protein>
    <recommendedName>
        <fullName evidence="4">Ketoreductase (KR) domain-containing protein</fullName>
    </recommendedName>
</protein>
<accession>A0A2L2SZI1</accession>
<dbReference type="SUPFAM" id="SSF51735">
    <property type="entry name" value="NAD(P)-binding Rossmann-fold domains"/>
    <property type="match status" value="1"/>
</dbReference>
<dbReference type="PRINTS" id="PR00081">
    <property type="entry name" value="GDHRDH"/>
</dbReference>
<name>A0A2L2SZI1_9HYPO</name>
<evidence type="ECO:0000256" key="1">
    <source>
        <dbReference type="ARBA" id="ARBA00023002"/>
    </source>
</evidence>
<dbReference type="AlphaFoldDB" id="A0A2L2SZI1"/>
<keyword evidence="1" id="KW-0560">Oxidoreductase</keyword>
<dbReference type="EMBL" id="LN649229">
    <property type="protein sequence ID" value="CEI63554.1"/>
    <property type="molecule type" value="Genomic_DNA"/>
</dbReference>
<organism evidence="2 3">
    <name type="scientific">Fusarium venenatum</name>
    <dbReference type="NCBI Taxonomy" id="56646"/>
    <lineage>
        <taxon>Eukaryota</taxon>
        <taxon>Fungi</taxon>
        <taxon>Dikarya</taxon>
        <taxon>Ascomycota</taxon>
        <taxon>Pezizomycotina</taxon>
        <taxon>Sordariomycetes</taxon>
        <taxon>Hypocreomycetidae</taxon>
        <taxon>Hypocreales</taxon>
        <taxon>Nectriaceae</taxon>
        <taxon>Fusarium</taxon>
    </lineage>
</organism>
<dbReference type="Pfam" id="PF00106">
    <property type="entry name" value="adh_short"/>
    <property type="match status" value="1"/>
</dbReference>
<dbReference type="PANTHER" id="PTHR43157">
    <property type="entry name" value="PHOSPHATIDYLINOSITOL-GLYCAN BIOSYNTHESIS CLASS F PROTEIN-RELATED"/>
    <property type="match status" value="1"/>
</dbReference>
<sequence length="336" mass="36913">MSENLQHQAAGDATPFAFIWRQLFQSVPSIPSDVNLQGQVALITGSNVGLGFESARQLLALNLSHIILAVRSEKRGEEAAKKLRMEFPSAKVEVSIIDMSSYDSILAFAKRCKALQRLDISILNAGLSQPSYERTEGTGHEVTFQVNYLSTVLLALVLTPILRNKHGVGSPARLSLVGSDTSYYANWDGKESESIMEAMDNPNYFNSWEAYKTTKLLLLMFARELSKRVSSNDVIINVSNPGACRGTQFGQKERSILQEAVLYVASLILGRTPTDGARQYVDSVTAKGTQSHGSFVSEGNIKAFPPIMYELRGLALQDLLWGETMKEFTSFGIGGF</sequence>
<evidence type="ECO:0000313" key="2">
    <source>
        <dbReference type="EMBL" id="CEI63554.1"/>
    </source>
</evidence>
<proteinExistence type="predicted"/>
<evidence type="ECO:0008006" key="4">
    <source>
        <dbReference type="Google" id="ProtNLM"/>
    </source>
</evidence>
<dbReference type="PANTHER" id="PTHR43157:SF35">
    <property type="entry name" value="DEHYDROGENASE_REDUCTASE FAMILY PROTEIN, PUTATIVE-RELATED"/>
    <property type="match status" value="1"/>
</dbReference>
<reference evidence="3" key="1">
    <citation type="submission" date="2014-10" db="EMBL/GenBank/DDBJ databases">
        <authorList>
            <person name="King R."/>
        </authorList>
    </citation>
    <scope>NUCLEOTIDE SEQUENCE [LARGE SCALE GENOMIC DNA]</scope>
    <source>
        <strain evidence="3">A3/5</strain>
    </source>
</reference>